<gene>
    <name evidence="4" type="ORF">SAMN05443431_10390</name>
</gene>
<dbReference type="STRING" id="1144750.SAMN05443431_10390"/>
<feature type="compositionally biased region" description="Polar residues" evidence="1">
    <location>
        <begin position="243"/>
        <end position="259"/>
    </location>
</feature>
<keyword evidence="5" id="KW-1185">Reference proteome</keyword>
<protein>
    <submittedName>
        <fullName evidence="4">Putative auto-transporter adhesin, head GIN domain</fullName>
    </submittedName>
</protein>
<evidence type="ECO:0000256" key="2">
    <source>
        <dbReference type="SAM" id="SignalP"/>
    </source>
</evidence>
<organism evidence="4 5">
    <name type="scientific">Olleya namhaensis</name>
    <dbReference type="NCBI Taxonomy" id="1144750"/>
    <lineage>
        <taxon>Bacteria</taxon>
        <taxon>Pseudomonadati</taxon>
        <taxon>Bacteroidota</taxon>
        <taxon>Flavobacteriia</taxon>
        <taxon>Flavobacteriales</taxon>
        <taxon>Flavobacteriaceae</taxon>
    </lineage>
</organism>
<dbReference type="Proteomes" id="UP000199559">
    <property type="component" value="Unassembled WGS sequence"/>
</dbReference>
<accession>A0A1I3MC02</accession>
<feature type="chain" id="PRO_5011441553" evidence="2">
    <location>
        <begin position="38"/>
        <end position="259"/>
    </location>
</feature>
<dbReference type="PANTHER" id="PTHR39200">
    <property type="entry name" value="HYPOTHETICAL EXPORTED PROTEIN"/>
    <property type="match status" value="1"/>
</dbReference>
<evidence type="ECO:0000313" key="4">
    <source>
        <dbReference type="EMBL" id="SFI94432.1"/>
    </source>
</evidence>
<dbReference type="Pfam" id="PF10988">
    <property type="entry name" value="DUF2807"/>
    <property type="match status" value="1"/>
</dbReference>
<dbReference type="EMBL" id="FORM01000003">
    <property type="protein sequence ID" value="SFI94432.1"/>
    <property type="molecule type" value="Genomic_DNA"/>
</dbReference>
<keyword evidence="2" id="KW-0732">Signal</keyword>
<evidence type="ECO:0000256" key="1">
    <source>
        <dbReference type="SAM" id="MobiDB-lite"/>
    </source>
</evidence>
<feature type="region of interest" description="Disordered" evidence="1">
    <location>
        <begin position="237"/>
        <end position="259"/>
    </location>
</feature>
<dbReference type="Gene3D" id="2.160.20.120">
    <property type="match status" value="1"/>
</dbReference>
<feature type="domain" description="Putative auto-transporter adhesin head GIN" evidence="3">
    <location>
        <begin position="60"/>
        <end position="244"/>
    </location>
</feature>
<proteinExistence type="predicted"/>
<dbReference type="PROSITE" id="PS51257">
    <property type="entry name" value="PROKAR_LIPOPROTEIN"/>
    <property type="match status" value="1"/>
</dbReference>
<name>A0A1I3MC02_9FLAO</name>
<evidence type="ECO:0000313" key="5">
    <source>
        <dbReference type="Proteomes" id="UP000199559"/>
    </source>
</evidence>
<dbReference type="RefSeq" id="WP_090838529.1">
    <property type="nucleotide sequence ID" value="NZ_CANLBQ010000001.1"/>
</dbReference>
<reference evidence="5" key="1">
    <citation type="submission" date="2016-10" db="EMBL/GenBank/DDBJ databases">
        <authorList>
            <person name="Varghese N."/>
            <person name="Submissions S."/>
        </authorList>
    </citation>
    <scope>NUCLEOTIDE SEQUENCE [LARGE SCALE GENOMIC DNA]</scope>
    <source>
        <strain evidence="5">DSM 28881</strain>
    </source>
</reference>
<sequence>MNFSAHKHLPITNAVSKTLKQTLLLALTLVTFSSCNAQWGNGKKIKGNGNVTTITRSTSDYDAIRLAGWMDFELVKGTEGTITIEGEENLLDYIITEVESNGLVIKIENNTNLKPSGSNKIKITVPFEDIDKLTLSGSGDVTSNATFYSKNFETKVSGSGDVTLDVEATNVKASVTGSGDLTITGTTKNLEASVTGSGDIHAERLKSDNADVKVTGSGGIEVYAKDSLKAKVTGSGDIDYKGNPSNVNKKVTGSGDISN</sequence>
<feature type="signal peptide" evidence="2">
    <location>
        <begin position="1"/>
        <end position="37"/>
    </location>
</feature>
<dbReference type="InterPro" id="IPR021255">
    <property type="entry name" value="DUF2807"/>
</dbReference>
<dbReference type="PANTHER" id="PTHR39200:SF1">
    <property type="entry name" value="AUTO-TRANSPORTER ADHESIN HEAD GIN DOMAIN-CONTAINING PROTEIN-RELATED"/>
    <property type="match status" value="1"/>
</dbReference>
<evidence type="ECO:0000259" key="3">
    <source>
        <dbReference type="Pfam" id="PF10988"/>
    </source>
</evidence>
<dbReference type="AlphaFoldDB" id="A0A1I3MC02"/>